<feature type="region of interest" description="Disordered" evidence="3">
    <location>
        <begin position="1"/>
        <end position="66"/>
    </location>
</feature>
<dbReference type="PANTHER" id="PTHR34216:SF3">
    <property type="entry name" value="POLY-BETA-1,6-N-ACETYL-D-GLUCOSAMINE N-DEACETYLASE"/>
    <property type="match status" value="1"/>
</dbReference>
<reference evidence="6" key="1">
    <citation type="journal article" date="2019" name="Int. J. Syst. Evol. Microbiol.">
        <title>The Global Catalogue of Microorganisms (GCM) 10K type strain sequencing project: providing services to taxonomists for standard genome sequencing and annotation.</title>
        <authorList>
            <consortium name="The Broad Institute Genomics Platform"/>
            <consortium name="The Broad Institute Genome Sequencing Center for Infectious Disease"/>
            <person name="Wu L."/>
            <person name="Ma J."/>
        </authorList>
    </citation>
    <scope>NUCLEOTIDE SEQUENCE [LARGE SCALE GENOMIC DNA]</scope>
    <source>
        <strain evidence="6">CGMCC 4.1437</strain>
    </source>
</reference>
<keyword evidence="2" id="KW-0732">Signal</keyword>
<evidence type="ECO:0000313" key="5">
    <source>
        <dbReference type="EMBL" id="MFC5667725.1"/>
    </source>
</evidence>
<proteinExistence type="predicted"/>
<dbReference type="Pfam" id="PF01522">
    <property type="entry name" value="Polysacc_deac_1"/>
    <property type="match status" value="1"/>
</dbReference>
<comment type="caution">
    <text evidence="5">The sequence shown here is derived from an EMBL/GenBank/DDBJ whole genome shotgun (WGS) entry which is preliminary data.</text>
</comment>
<name>A0ABW0XB19_9ACTN</name>
<gene>
    <name evidence="5" type="ORF">ACFP3U_32775</name>
</gene>
<dbReference type="RefSeq" id="WP_380229392.1">
    <property type="nucleotide sequence ID" value="NZ_JBHSOF010000065.1"/>
</dbReference>
<dbReference type="EMBL" id="JBHSOF010000065">
    <property type="protein sequence ID" value="MFC5667725.1"/>
    <property type="molecule type" value="Genomic_DNA"/>
</dbReference>
<evidence type="ECO:0000259" key="4">
    <source>
        <dbReference type="PROSITE" id="PS51677"/>
    </source>
</evidence>
<dbReference type="PANTHER" id="PTHR34216">
    <property type="match status" value="1"/>
</dbReference>
<evidence type="ECO:0000256" key="2">
    <source>
        <dbReference type="ARBA" id="ARBA00022729"/>
    </source>
</evidence>
<comment type="subcellular location">
    <subcellularLocation>
        <location evidence="1">Secreted</location>
    </subcellularLocation>
</comment>
<dbReference type="PROSITE" id="PS51677">
    <property type="entry name" value="NODB"/>
    <property type="match status" value="1"/>
</dbReference>
<sequence>MPEGTAHSTGAADGPSTGTATGTATTTDPGATTRTTATPPTTPATTARTTTVTAPPRARLAGRRSTVDAVLRNSPLQPLFRLTATRRLAVLAYHGVDDPRVFALQMERLVRIARPVSAEAVEHAVRTGRPLPPRSVLVTFDDGDRTVLTEGLPVLTRLGIPAAAFVVTDLIGGDQPFWWTEAAFLAAHGGTARSLADCPPDGVVRRMKTLADRDRRTALAELRESAAIRAPRQEQLTPADLLTLSRGGVAIGNHTAGHPCLDRCEGGTLREEIGRAHEALTGWLDGEAPTAFAYPNGNFDPRADAELRRLGYRVGFLFDHRHDRLLPPHPLRISRLRVNSTTGRDRFDTILSGLHPAVHHLRGGG</sequence>
<evidence type="ECO:0000256" key="3">
    <source>
        <dbReference type="SAM" id="MobiDB-lite"/>
    </source>
</evidence>
<dbReference type="InterPro" id="IPR051398">
    <property type="entry name" value="Polysacch_Deacetylase"/>
</dbReference>
<dbReference type="SUPFAM" id="SSF88713">
    <property type="entry name" value="Glycoside hydrolase/deacetylase"/>
    <property type="match status" value="1"/>
</dbReference>
<dbReference type="CDD" id="cd10918">
    <property type="entry name" value="CE4_NodB_like_5s_6s"/>
    <property type="match status" value="1"/>
</dbReference>
<organism evidence="5 6">
    <name type="scientific">Kitasatospora misakiensis</name>
    <dbReference type="NCBI Taxonomy" id="67330"/>
    <lineage>
        <taxon>Bacteria</taxon>
        <taxon>Bacillati</taxon>
        <taxon>Actinomycetota</taxon>
        <taxon>Actinomycetes</taxon>
        <taxon>Kitasatosporales</taxon>
        <taxon>Streptomycetaceae</taxon>
        <taxon>Kitasatospora</taxon>
    </lineage>
</organism>
<feature type="compositionally biased region" description="Low complexity" evidence="3">
    <location>
        <begin position="9"/>
        <end position="59"/>
    </location>
</feature>
<dbReference type="Proteomes" id="UP001595975">
    <property type="component" value="Unassembled WGS sequence"/>
</dbReference>
<dbReference type="InterPro" id="IPR002509">
    <property type="entry name" value="NODB_dom"/>
</dbReference>
<evidence type="ECO:0000313" key="6">
    <source>
        <dbReference type="Proteomes" id="UP001595975"/>
    </source>
</evidence>
<accession>A0ABW0XB19</accession>
<dbReference type="InterPro" id="IPR011330">
    <property type="entry name" value="Glyco_hydro/deAcase_b/a-brl"/>
</dbReference>
<evidence type="ECO:0000256" key="1">
    <source>
        <dbReference type="ARBA" id="ARBA00004613"/>
    </source>
</evidence>
<protein>
    <submittedName>
        <fullName evidence="5">Polysaccharide deacetylase family protein</fullName>
    </submittedName>
</protein>
<keyword evidence="6" id="KW-1185">Reference proteome</keyword>
<dbReference type="Gene3D" id="3.20.20.370">
    <property type="entry name" value="Glycoside hydrolase/deacetylase"/>
    <property type="match status" value="1"/>
</dbReference>
<feature type="domain" description="NodB homology" evidence="4">
    <location>
        <begin position="134"/>
        <end position="365"/>
    </location>
</feature>